<sequence length="462" mass="53575">MESGETRIDAAFERGSNRVCERLDRYVEKSKEPVVTRFVEIPVFYGGGDLRPWIDWMEKRFASDDFTDDQKIAMASGFIDGKAASWYHEQISQIPFQSWEDLKSELLLRYGNVYDPELVTFLRKWKLQWSNVMAYPIFYGDDVKLWISMIERRFHRNILWNREKLEFALRSMEGEAKSFVHSKQSIMIFHSWNQLKDELVVRFGRDDDPDKIRLQIERERDFRDWVKRCESRYRETKAVVDELSQKIDDDDAPQKRMSVAGHSVQATETDTNENVDTDAEVACEPKLIATDLNTESMGAEQSLQAIEEIDTMIAQPQVLLSVSESSLRATLSIDFRMNVVVANQATMTHDTNGSTQVLETADDHVIQNIGTDKEREKRIIEAKASNQANETEIEYLNCEVVRQSAHRLFDQMPIGGRGENQQSFLSKIPKSWRFKFKEGLLRSTCPRTNFMCCEAEVEPEAL</sequence>
<proteinExistence type="predicted"/>
<reference evidence="2" key="1">
    <citation type="submission" date="2018-11" db="EMBL/GenBank/DDBJ databases">
        <authorList>
            <consortium name="Genoscope - CEA"/>
            <person name="William W."/>
        </authorList>
    </citation>
    <scope>NUCLEOTIDE SEQUENCE</scope>
</reference>
<name>A0A3P6B7Y2_BRACM</name>
<dbReference type="EMBL" id="LR031574">
    <property type="protein sequence ID" value="VDD01193.1"/>
    <property type="molecule type" value="Genomic_DNA"/>
</dbReference>
<evidence type="ECO:0008006" key="3">
    <source>
        <dbReference type="Google" id="ProtNLM"/>
    </source>
</evidence>
<evidence type="ECO:0000313" key="1">
    <source>
        <dbReference type="EMBL" id="CAG7903860.1"/>
    </source>
</evidence>
<dbReference type="AlphaFoldDB" id="A0A3P6B7Y2"/>
<dbReference type="Gramene" id="A07p35040.2_BraZ1">
    <property type="protein sequence ID" value="A07p35040.2_BraZ1.CDS"/>
    <property type="gene ID" value="A07g35040.2_BraZ1"/>
</dbReference>
<dbReference type="Proteomes" id="UP000694005">
    <property type="component" value="Chromosome A07"/>
</dbReference>
<evidence type="ECO:0000313" key="2">
    <source>
        <dbReference type="EMBL" id="VDD01193.1"/>
    </source>
</evidence>
<gene>
    <name evidence="2" type="ORF">BRAA07T30903Z</name>
    <name evidence="1" type="ORF">BRAPAZ1V2_A07P35040.2</name>
</gene>
<protein>
    <recommendedName>
        <fullName evidence="3">Retrotransposon gag domain-containing protein</fullName>
    </recommendedName>
</protein>
<accession>A0A3P6B7Y2</accession>
<dbReference type="EMBL" id="LS974623">
    <property type="protein sequence ID" value="CAG7903860.1"/>
    <property type="molecule type" value="Genomic_DNA"/>
</dbReference>
<organism evidence="2">
    <name type="scientific">Brassica campestris</name>
    <name type="common">Field mustard</name>
    <dbReference type="NCBI Taxonomy" id="3711"/>
    <lineage>
        <taxon>Eukaryota</taxon>
        <taxon>Viridiplantae</taxon>
        <taxon>Streptophyta</taxon>
        <taxon>Embryophyta</taxon>
        <taxon>Tracheophyta</taxon>
        <taxon>Spermatophyta</taxon>
        <taxon>Magnoliopsida</taxon>
        <taxon>eudicotyledons</taxon>
        <taxon>Gunneridae</taxon>
        <taxon>Pentapetalae</taxon>
        <taxon>rosids</taxon>
        <taxon>malvids</taxon>
        <taxon>Brassicales</taxon>
        <taxon>Brassicaceae</taxon>
        <taxon>Brassiceae</taxon>
        <taxon>Brassica</taxon>
    </lineage>
</organism>